<reference evidence="2" key="2">
    <citation type="submission" date="2021-04" db="EMBL/GenBank/DDBJ databases">
        <authorList>
            <person name="Gilroy R."/>
        </authorList>
    </citation>
    <scope>NUCLEOTIDE SEQUENCE</scope>
    <source>
        <strain evidence="2">5032</strain>
    </source>
</reference>
<proteinExistence type="predicted"/>
<dbReference type="Proteomes" id="UP000823821">
    <property type="component" value="Unassembled WGS sequence"/>
</dbReference>
<name>A0A9D2HNX5_9BACT</name>
<evidence type="ECO:0000313" key="3">
    <source>
        <dbReference type="Proteomes" id="UP000823821"/>
    </source>
</evidence>
<gene>
    <name evidence="2" type="ORF">H9784_06595</name>
</gene>
<dbReference type="Pfam" id="PF13489">
    <property type="entry name" value="Methyltransf_23"/>
    <property type="match status" value="1"/>
</dbReference>
<feature type="compositionally biased region" description="Basic and acidic residues" evidence="1">
    <location>
        <begin position="187"/>
        <end position="200"/>
    </location>
</feature>
<evidence type="ECO:0000256" key="1">
    <source>
        <dbReference type="SAM" id="MobiDB-lite"/>
    </source>
</evidence>
<feature type="region of interest" description="Disordered" evidence="1">
    <location>
        <begin position="180"/>
        <end position="200"/>
    </location>
</feature>
<keyword evidence="2" id="KW-0808">Transferase</keyword>
<sequence length="243" mass="27756">MFIPLLSYVLDRLPLGNALKGITVNGLDALMRKTKAPVWHDYAIRQRQWRRHACTACRWLRGVLPPDAAIFEPGCGSAANLLWLGQQGFRKLYGSDISPEALELGVELAAHLHLPLDIWQDDGLRPARLPQNLDGILSVNWLYHIPGADFGDFLRQYRDSLKPGGYLACDMVTRHYDHVPGNQWHSQDQHRPEAERRPSEYTIRLDPKEVRDIAARHGFALVRHTCFVLSRPQRAVYLLQRTA</sequence>
<dbReference type="Gene3D" id="3.40.50.150">
    <property type="entry name" value="Vaccinia Virus protein VP39"/>
    <property type="match status" value="1"/>
</dbReference>
<dbReference type="AlphaFoldDB" id="A0A9D2HNX5"/>
<dbReference type="EMBL" id="DWZD01000040">
    <property type="protein sequence ID" value="HJA79219.1"/>
    <property type="molecule type" value="Genomic_DNA"/>
</dbReference>
<dbReference type="InterPro" id="IPR029063">
    <property type="entry name" value="SAM-dependent_MTases_sf"/>
</dbReference>
<dbReference type="GO" id="GO:0032259">
    <property type="term" value="P:methylation"/>
    <property type="evidence" value="ECO:0007669"/>
    <property type="project" value="UniProtKB-KW"/>
</dbReference>
<organism evidence="2 3">
    <name type="scientific">Candidatus Desulfovibrio intestinavium</name>
    <dbReference type="NCBI Taxonomy" id="2838534"/>
    <lineage>
        <taxon>Bacteria</taxon>
        <taxon>Pseudomonadati</taxon>
        <taxon>Thermodesulfobacteriota</taxon>
        <taxon>Desulfovibrionia</taxon>
        <taxon>Desulfovibrionales</taxon>
        <taxon>Desulfovibrionaceae</taxon>
        <taxon>Desulfovibrio</taxon>
    </lineage>
</organism>
<evidence type="ECO:0000313" key="2">
    <source>
        <dbReference type="EMBL" id="HJA79219.1"/>
    </source>
</evidence>
<reference evidence="2" key="1">
    <citation type="journal article" date="2021" name="PeerJ">
        <title>Extensive microbial diversity within the chicken gut microbiome revealed by metagenomics and culture.</title>
        <authorList>
            <person name="Gilroy R."/>
            <person name="Ravi A."/>
            <person name="Getino M."/>
            <person name="Pursley I."/>
            <person name="Horton D.L."/>
            <person name="Alikhan N.F."/>
            <person name="Baker D."/>
            <person name="Gharbi K."/>
            <person name="Hall N."/>
            <person name="Watson M."/>
            <person name="Adriaenssens E.M."/>
            <person name="Foster-Nyarko E."/>
            <person name="Jarju S."/>
            <person name="Secka A."/>
            <person name="Antonio M."/>
            <person name="Oren A."/>
            <person name="Chaudhuri R.R."/>
            <person name="La Ragione R."/>
            <person name="Hildebrand F."/>
            <person name="Pallen M.J."/>
        </authorList>
    </citation>
    <scope>NUCLEOTIDE SEQUENCE</scope>
    <source>
        <strain evidence="2">5032</strain>
    </source>
</reference>
<comment type="caution">
    <text evidence="2">The sequence shown here is derived from an EMBL/GenBank/DDBJ whole genome shotgun (WGS) entry which is preliminary data.</text>
</comment>
<accession>A0A9D2HNX5</accession>
<keyword evidence="2" id="KW-0489">Methyltransferase</keyword>
<dbReference type="SUPFAM" id="SSF53335">
    <property type="entry name" value="S-adenosyl-L-methionine-dependent methyltransferases"/>
    <property type="match status" value="1"/>
</dbReference>
<dbReference type="GO" id="GO:0008168">
    <property type="term" value="F:methyltransferase activity"/>
    <property type="evidence" value="ECO:0007669"/>
    <property type="project" value="UniProtKB-KW"/>
</dbReference>
<protein>
    <submittedName>
        <fullName evidence="2">Class I SAM-dependent methyltransferase</fullName>
    </submittedName>
</protein>
<dbReference type="CDD" id="cd02440">
    <property type="entry name" value="AdoMet_MTases"/>
    <property type="match status" value="1"/>
</dbReference>